<keyword evidence="8 9" id="KW-0862">Zinc</keyword>
<comment type="cofactor">
    <cofactor evidence="9">
        <name>Zn(2+)</name>
        <dbReference type="ChEBI" id="CHEBI:29105"/>
    </cofactor>
    <text evidence="9">Binds 1 zinc ion.</text>
</comment>
<evidence type="ECO:0000256" key="9">
    <source>
        <dbReference type="HAMAP-Rule" id="MF_00009"/>
    </source>
</evidence>
<keyword evidence="3 9" id="KW-0698">rRNA processing</keyword>
<evidence type="ECO:0000256" key="3">
    <source>
        <dbReference type="ARBA" id="ARBA00022552"/>
    </source>
</evidence>
<keyword evidence="6 9" id="KW-0255">Endonuclease</keyword>
<evidence type="ECO:0000313" key="10">
    <source>
        <dbReference type="EMBL" id="PMC58453.1"/>
    </source>
</evidence>
<dbReference type="Pfam" id="PF02130">
    <property type="entry name" value="YbeY"/>
    <property type="match status" value="1"/>
</dbReference>
<reference evidence="10 11" key="1">
    <citation type="submission" date="2017-09" db="EMBL/GenBank/DDBJ databases">
        <title>Bacterial strain isolated from the female urinary microbiota.</title>
        <authorList>
            <person name="Thomas-White K."/>
            <person name="Kumar N."/>
            <person name="Forster S."/>
            <person name="Putonti C."/>
            <person name="Lawley T."/>
            <person name="Wolfe A.J."/>
        </authorList>
    </citation>
    <scope>NUCLEOTIDE SEQUENCE [LARGE SCALE GENOMIC DNA]</scope>
    <source>
        <strain evidence="10 11">UMB0852</strain>
    </source>
</reference>
<name>A0A2N6SMZ4_9LACT</name>
<dbReference type="PANTHER" id="PTHR46986:SF1">
    <property type="entry name" value="ENDORIBONUCLEASE YBEY, CHLOROPLASTIC"/>
    <property type="match status" value="1"/>
</dbReference>
<evidence type="ECO:0000256" key="1">
    <source>
        <dbReference type="ARBA" id="ARBA00010875"/>
    </source>
</evidence>
<dbReference type="OrthoDB" id="9807740at2"/>
<feature type="binding site" evidence="9">
    <location>
        <position position="122"/>
    </location>
    <ligand>
        <name>Zn(2+)</name>
        <dbReference type="ChEBI" id="CHEBI:29105"/>
        <note>catalytic</note>
    </ligand>
</feature>
<gene>
    <name evidence="9" type="primary">ybeY</name>
    <name evidence="10" type="ORF">CJ205_04100</name>
</gene>
<evidence type="ECO:0000256" key="5">
    <source>
        <dbReference type="ARBA" id="ARBA00022723"/>
    </source>
</evidence>
<dbReference type="GO" id="GO:0006364">
    <property type="term" value="P:rRNA processing"/>
    <property type="evidence" value="ECO:0007669"/>
    <property type="project" value="UniProtKB-UniRule"/>
</dbReference>
<dbReference type="RefSeq" id="WP_102227714.1">
    <property type="nucleotide sequence ID" value="NZ_PNFY01000014.1"/>
</dbReference>
<evidence type="ECO:0000256" key="8">
    <source>
        <dbReference type="ARBA" id="ARBA00022833"/>
    </source>
</evidence>
<dbReference type="PANTHER" id="PTHR46986">
    <property type="entry name" value="ENDORIBONUCLEASE YBEY, CHLOROPLASTIC"/>
    <property type="match status" value="1"/>
</dbReference>
<dbReference type="GO" id="GO:0005737">
    <property type="term" value="C:cytoplasm"/>
    <property type="evidence" value="ECO:0007669"/>
    <property type="project" value="UniProtKB-SubCell"/>
</dbReference>
<accession>A0A2N6SMZ4</accession>
<dbReference type="Gene3D" id="3.40.390.30">
    <property type="entry name" value="Metalloproteases ('zincins'), catalytic domain"/>
    <property type="match status" value="1"/>
</dbReference>
<comment type="subcellular location">
    <subcellularLocation>
        <location evidence="9">Cytoplasm</location>
    </subcellularLocation>
</comment>
<dbReference type="NCBIfam" id="TIGR00043">
    <property type="entry name" value="rRNA maturation RNase YbeY"/>
    <property type="match status" value="1"/>
</dbReference>
<evidence type="ECO:0000256" key="2">
    <source>
        <dbReference type="ARBA" id="ARBA00022517"/>
    </source>
</evidence>
<dbReference type="SUPFAM" id="SSF55486">
    <property type="entry name" value="Metalloproteases ('zincins'), catalytic domain"/>
    <property type="match status" value="1"/>
</dbReference>
<dbReference type="InterPro" id="IPR002036">
    <property type="entry name" value="YbeY"/>
</dbReference>
<dbReference type="GO" id="GO:0004521">
    <property type="term" value="F:RNA endonuclease activity"/>
    <property type="evidence" value="ECO:0007669"/>
    <property type="project" value="UniProtKB-UniRule"/>
</dbReference>
<feature type="binding site" evidence="9">
    <location>
        <position position="132"/>
    </location>
    <ligand>
        <name>Zn(2+)</name>
        <dbReference type="ChEBI" id="CHEBI:29105"/>
        <note>catalytic</note>
    </ligand>
</feature>
<comment type="function">
    <text evidence="9">Single strand-specific metallo-endoribonuclease involved in late-stage 70S ribosome quality control and in maturation of the 3' terminus of the 16S rRNA.</text>
</comment>
<dbReference type="STRING" id="84521.SAMN04487994_100523"/>
<dbReference type="EMBL" id="PNHE01000013">
    <property type="protein sequence ID" value="PMC58453.1"/>
    <property type="molecule type" value="Genomic_DNA"/>
</dbReference>
<dbReference type="HAMAP" id="MF_00009">
    <property type="entry name" value="Endoribonucl_YbeY"/>
    <property type="match status" value="1"/>
</dbReference>
<dbReference type="GO" id="GO:0004222">
    <property type="term" value="F:metalloendopeptidase activity"/>
    <property type="evidence" value="ECO:0007669"/>
    <property type="project" value="InterPro"/>
</dbReference>
<dbReference type="InterPro" id="IPR023091">
    <property type="entry name" value="MetalPrtase_cat_dom_sf_prd"/>
</dbReference>
<proteinExistence type="inferred from homology"/>
<sequence length="156" mass="18286">MSIEIIDELNYLQEADYQMIQSLIEQSATYLKLDSDFEVDISLVDNEQIQELNATYRQIDRPTDVLSFALNDQGVDEEDWMLELEEMSKFLGDIIISIPKAKEQAKEYNHSFERELGFLVVHGFLHLNGYDHETEEERQEMFAIQEKILNAYGLTR</sequence>
<keyword evidence="7 9" id="KW-0378">Hydrolase</keyword>
<keyword evidence="4 9" id="KW-0540">Nuclease</keyword>
<dbReference type="EC" id="3.1.-.-" evidence="9"/>
<evidence type="ECO:0000313" key="11">
    <source>
        <dbReference type="Proteomes" id="UP000235682"/>
    </source>
</evidence>
<protein>
    <recommendedName>
        <fullName evidence="9">Endoribonuclease YbeY</fullName>
        <ecNumber evidence="9">3.1.-.-</ecNumber>
    </recommendedName>
</protein>
<keyword evidence="9" id="KW-0963">Cytoplasm</keyword>
<dbReference type="InterPro" id="IPR020549">
    <property type="entry name" value="YbeY_CS"/>
</dbReference>
<keyword evidence="11" id="KW-1185">Reference proteome</keyword>
<dbReference type="PROSITE" id="PS01306">
    <property type="entry name" value="UPF0054"/>
    <property type="match status" value="1"/>
</dbReference>
<evidence type="ECO:0000256" key="6">
    <source>
        <dbReference type="ARBA" id="ARBA00022759"/>
    </source>
</evidence>
<evidence type="ECO:0000256" key="4">
    <source>
        <dbReference type="ARBA" id="ARBA00022722"/>
    </source>
</evidence>
<organism evidence="10 11">
    <name type="scientific">Dolosicoccus paucivorans</name>
    <dbReference type="NCBI Taxonomy" id="84521"/>
    <lineage>
        <taxon>Bacteria</taxon>
        <taxon>Bacillati</taxon>
        <taxon>Bacillota</taxon>
        <taxon>Bacilli</taxon>
        <taxon>Lactobacillales</taxon>
        <taxon>Aerococcaceae</taxon>
        <taxon>Dolosicoccus</taxon>
    </lineage>
</organism>
<keyword evidence="2 9" id="KW-0690">Ribosome biogenesis</keyword>
<comment type="caution">
    <text evidence="10">The sequence shown here is derived from an EMBL/GenBank/DDBJ whole genome shotgun (WGS) entry which is preliminary data.</text>
</comment>
<dbReference type="AlphaFoldDB" id="A0A2N6SMZ4"/>
<dbReference type="Proteomes" id="UP000235682">
    <property type="component" value="Unassembled WGS sequence"/>
</dbReference>
<feature type="binding site" evidence="9">
    <location>
        <position position="126"/>
    </location>
    <ligand>
        <name>Zn(2+)</name>
        <dbReference type="ChEBI" id="CHEBI:29105"/>
        <note>catalytic</note>
    </ligand>
</feature>
<keyword evidence="5 9" id="KW-0479">Metal-binding</keyword>
<dbReference type="GO" id="GO:0008270">
    <property type="term" value="F:zinc ion binding"/>
    <property type="evidence" value="ECO:0007669"/>
    <property type="project" value="UniProtKB-UniRule"/>
</dbReference>
<comment type="similarity">
    <text evidence="1 9">Belongs to the endoribonuclease YbeY family.</text>
</comment>
<evidence type="ECO:0000256" key="7">
    <source>
        <dbReference type="ARBA" id="ARBA00022801"/>
    </source>
</evidence>